<dbReference type="Gene3D" id="2.40.50.140">
    <property type="entry name" value="Nucleic acid-binding proteins"/>
    <property type="match status" value="4"/>
</dbReference>
<dbReference type="SUPFAM" id="SSF50249">
    <property type="entry name" value="Nucleic acid-binding proteins"/>
    <property type="match status" value="3"/>
</dbReference>
<dbReference type="Proteomes" id="UP000077755">
    <property type="component" value="Chromosome 1"/>
</dbReference>
<sequence length="587" mass="67493">MDCLKDETVIIIIAGVKVSEWKEVVYLSNFPATRFYLNLNHPATNDMKLRRLQPDFYSIEIDDEIEVHDSTAMKVADIRKLDESYAQKKVVCEVTVKKFDEKMNWYSPFCIQCDQDLLLVDGIYKCCKRIYPYPDKTFRLYSLSSDESGTIPIVWPDDEISRLTGKTIYDVECEDLESFEKKKYRVTILLTEENVKSGSKVYNATNISNPVEITDSHEPTDKGQEPVGNTPLSKILSKTSVQHKAQTISITKDTSPPTVASTTRTRSRMVDGTMENVKTGRTDWKIQVRVLRKWIVVTRNGVVFKGFNLLLLDSKNCRMHATVPGSISERMDHALKIVFIQKNIFDLYEYSELKKRADQVMYLTDVIGVLEKKEKANYYKNKDEVDTIDIRFKITDGRKKINVTFWGSFAEEFGNALDEVKEEIIIVIIASAKVKAWQDQIDITNYSPTQFYINCEHHSVTTMRKMFKVTVIAADDTGGLEIILNDREVRALINKMVEELESKDDVFPQILTTIQGKDYTFKIHVTKDNIEKKNQLFVATNIMLGWNFNVQPVVQEEIEQNTQSKIPEPSGSSYHLDDLSQLNCQTK</sequence>
<accession>A0A175YBE0</accession>
<proteinExistence type="predicted"/>
<dbReference type="AlphaFoldDB" id="A0A175YBE0"/>
<name>A0A175YBE0_DAUCS</name>
<dbReference type="PANTHER" id="PTHR47165:SF4">
    <property type="entry name" value="OS03G0429900 PROTEIN"/>
    <property type="match status" value="1"/>
</dbReference>
<dbReference type="EMBL" id="CP093343">
    <property type="protein sequence ID" value="WOG81862.1"/>
    <property type="molecule type" value="Genomic_DNA"/>
</dbReference>
<reference evidence="1" key="2">
    <citation type="submission" date="2022-03" db="EMBL/GenBank/DDBJ databases">
        <title>Draft title - Genomic analysis of global carrot germplasm unveils the trajectory of domestication and the origin of high carotenoid orange carrot.</title>
        <authorList>
            <person name="Iorizzo M."/>
            <person name="Ellison S."/>
            <person name="Senalik D."/>
            <person name="Macko-Podgorni A."/>
            <person name="Grzebelus D."/>
            <person name="Bostan H."/>
            <person name="Rolling W."/>
            <person name="Curaba J."/>
            <person name="Simon P."/>
        </authorList>
    </citation>
    <scope>NUCLEOTIDE SEQUENCE</scope>
    <source>
        <tissue evidence="1">Leaf</tissue>
    </source>
</reference>
<gene>
    <name evidence="1" type="ORF">DCAR_0101016</name>
</gene>
<evidence type="ECO:0000313" key="2">
    <source>
        <dbReference type="Proteomes" id="UP000077755"/>
    </source>
</evidence>
<dbReference type="Gramene" id="KZM80538">
    <property type="protein sequence ID" value="KZM80538"/>
    <property type="gene ID" value="DCAR_032155"/>
</dbReference>
<dbReference type="InterPro" id="IPR012340">
    <property type="entry name" value="NA-bd_OB-fold"/>
</dbReference>
<reference evidence="1" key="1">
    <citation type="journal article" date="2016" name="Nat. Genet.">
        <title>A high-quality carrot genome assembly provides new insights into carotenoid accumulation and asterid genome evolution.</title>
        <authorList>
            <person name="Iorizzo M."/>
            <person name="Ellison S."/>
            <person name="Senalik D."/>
            <person name="Zeng P."/>
            <person name="Satapoomin P."/>
            <person name="Huang J."/>
            <person name="Bowman M."/>
            <person name="Iovene M."/>
            <person name="Sanseverino W."/>
            <person name="Cavagnaro P."/>
            <person name="Yildiz M."/>
            <person name="Macko-Podgorni A."/>
            <person name="Moranska E."/>
            <person name="Grzebelus E."/>
            <person name="Grzebelus D."/>
            <person name="Ashrafi H."/>
            <person name="Zheng Z."/>
            <person name="Cheng S."/>
            <person name="Spooner D."/>
            <person name="Van Deynze A."/>
            <person name="Simon P."/>
        </authorList>
    </citation>
    <scope>NUCLEOTIDE SEQUENCE</scope>
    <source>
        <tissue evidence="1">Leaf</tissue>
    </source>
</reference>
<organism evidence="1 2">
    <name type="scientific">Daucus carota subsp. sativus</name>
    <name type="common">Carrot</name>
    <dbReference type="NCBI Taxonomy" id="79200"/>
    <lineage>
        <taxon>Eukaryota</taxon>
        <taxon>Viridiplantae</taxon>
        <taxon>Streptophyta</taxon>
        <taxon>Embryophyta</taxon>
        <taxon>Tracheophyta</taxon>
        <taxon>Spermatophyta</taxon>
        <taxon>Magnoliopsida</taxon>
        <taxon>eudicotyledons</taxon>
        <taxon>Gunneridae</taxon>
        <taxon>Pentapetalae</taxon>
        <taxon>asterids</taxon>
        <taxon>campanulids</taxon>
        <taxon>Apiales</taxon>
        <taxon>Apiaceae</taxon>
        <taxon>Apioideae</taxon>
        <taxon>Scandiceae</taxon>
        <taxon>Daucinae</taxon>
        <taxon>Daucus</taxon>
        <taxon>Daucus sect. Daucus</taxon>
    </lineage>
</organism>
<keyword evidence="2" id="KW-1185">Reference proteome</keyword>
<evidence type="ECO:0000313" key="1">
    <source>
        <dbReference type="EMBL" id="WOG81862.1"/>
    </source>
</evidence>
<dbReference type="PANTHER" id="PTHR47165">
    <property type="entry name" value="OS03G0429900 PROTEIN"/>
    <property type="match status" value="1"/>
</dbReference>
<protein>
    <submittedName>
        <fullName evidence="1">Uncharacterized protein</fullName>
    </submittedName>
</protein>